<evidence type="ECO:0000313" key="1">
    <source>
        <dbReference type="EMBL" id="SPD74553.1"/>
    </source>
</evidence>
<sequence>MIAGITKLYLHKIFILEFFLVRVKIGGTRTFIGAESFFSYSISLHDLFNL</sequence>
<dbReference type="EMBL" id="OJIN01000157">
    <property type="protein sequence ID" value="SPD74553.1"/>
    <property type="molecule type" value="Genomic_DNA"/>
</dbReference>
<organism evidence="1">
    <name type="scientific">uncultured Desulfobacterium sp</name>
    <dbReference type="NCBI Taxonomy" id="201089"/>
    <lineage>
        <taxon>Bacteria</taxon>
        <taxon>Pseudomonadati</taxon>
        <taxon>Thermodesulfobacteriota</taxon>
        <taxon>Desulfobacteria</taxon>
        <taxon>Desulfobacterales</taxon>
        <taxon>Desulfobacteriaceae</taxon>
        <taxon>Desulfobacterium</taxon>
        <taxon>environmental samples</taxon>
    </lineage>
</organism>
<dbReference type="AlphaFoldDB" id="A0A445MYQ7"/>
<reference evidence="1" key="1">
    <citation type="submission" date="2018-01" db="EMBL/GenBank/DDBJ databases">
        <authorList>
            <person name="Regsiter A."/>
            <person name="William W."/>
        </authorList>
    </citation>
    <scope>NUCLEOTIDE SEQUENCE</scope>
    <source>
        <strain evidence="1">TRIP AH-1</strain>
    </source>
</reference>
<proteinExistence type="predicted"/>
<protein>
    <submittedName>
        <fullName evidence="1">Uncharacterized protein</fullName>
    </submittedName>
</protein>
<gene>
    <name evidence="1" type="ORF">PITCH_A240024</name>
</gene>
<name>A0A445MYQ7_9BACT</name>
<accession>A0A445MYQ7</accession>